<feature type="domain" description="4Fe-4S ferredoxin-type" evidence="6">
    <location>
        <begin position="172"/>
        <end position="202"/>
    </location>
</feature>
<accession>A0A6N6NRP3</accession>
<keyword evidence="5" id="KW-0411">Iron-sulfur</keyword>
<evidence type="ECO:0000256" key="4">
    <source>
        <dbReference type="ARBA" id="ARBA00023004"/>
    </source>
</evidence>
<gene>
    <name evidence="7" type="ORF">F8C90_05000</name>
</gene>
<evidence type="ECO:0000256" key="1">
    <source>
        <dbReference type="ARBA" id="ARBA00001966"/>
    </source>
</evidence>
<dbReference type="InterPro" id="IPR017896">
    <property type="entry name" value="4Fe4S_Fe-S-bd"/>
</dbReference>
<dbReference type="InterPro" id="IPR050157">
    <property type="entry name" value="PSI_iron-sulfur_center"/>
</dbReference>
<comment type="caution">
    <text evidence="7">The sequence shown here is derived from an EMBL/GenBank/DDBJ whole genome shotgun (WGS) entry which is preliminary data.</text>
</comment>
<dbReference type="PANTHER" id="PTHR24960">
    <property type="entry name" value="PHOTOSYSTEM I IRON-SULFUR CENTER-RELATED"/>
    <property type="match status" value="1"/>
</dbReference>
<comment type="cofactor">
    <cofactor evidence="1">
        <name>[4Fe-4S] cluster</name>
        <dbReference type="ChEBI" id="CHEBI:49883"/>
    </cofactor>
</comment>
<name>A0A6N6NRP3_9ACTN</name>
<feature type="domain" description="4Fe-4S ferredoxin-type" evidence="6">
    <location>
        <begin position="100"/>
        <end position="132"/>
    </location>
</feature>
<dbReference type="GO" id="GO:0046872">
    <property type="term" value="F:metal ion binding"/>
    <property type="evidence" value="ECO:0007669"/>
    <property type="project" value="UniProtKB-KW"/>
</dbReference>
<feature type="domain" description="4Fe-4S ferredoxin-type" evidence="6">
    <location>
        <begin position="63"/>
        <end position="92"/>
    </location>
</feature>
<dbReference type="CDD" id="cd16373">
    <property type="entry name" value="DMSOR_beta_like"/>
    <property type="match status" value="1"/>
</dbReference>
<evidence type="ECO:0000256" key="2">
    <source>
        <dbReference type="ARBA" id="ARBA00022485"/>
    </source>
</evidence>
<dbReference type="Pfam" id="PF12838">
    <property type="entry name" value="Fer4_7"/>
    <property type="match status" value="2"/>
</dbReference>
<dbReference type="OrthoDB" id="3172733at2"/>
<dbReference type="EMBL" id="WAJR01000009">
    <property type="protein sequence ID" value="KAB1640735.1"/>
    <property type="molecule type" value="Genomic_DNA"/>
</dbReference>
<dbReference type="InterPro" id="IPR006311">
    <property type="entry name" value="TAT_signal"/>
</dbReference>
<proteinExistence type="predicted"/>
<dbReference type="PROSITE" id="PS51379">
    <property type="entry name" value="4FE4S_FER_2"/>
    <property type="match status" value="4"/>
</dbReference>
<dbReference type="Proteomes" id="UP000468668">
    <property type="component" value="Unassembled WGS sequence"/>
</dbReference>
<evidence type="ECO:0000313" key="7">
    <source>
        <dbReference type="EMBL" id="KAB1640735.1"/>
    </source>
</evidence>
<protein>
    <submittedName>
        <fullName evidence="7">4Fe-4S dicluster domain-containing protein</fullName>
    </submittedName>
</protein>
<dbReference type="GO" id="GO:0051539">
    <property type="term" value="F:4 iron, 4 sulfur cluster binding"/>
    <property type="evidence" value="ECO:0007669"/>
    <property type="project" value="UniProtKB-KW"/>
</dbReference>
<evidence type="ECO:0000313" key="8">
    <source>
        <dbReference type="Proteomes" id="UP000468668"/>
    </source>
</evidence>
<dbReference type="InterPro" id="IPR017900">
    <property type="entry name" value="4Fe4S_Fe_S_CS"/>
</dbReference>
<reference evidence="7 8" key="1">
    <citation type="submission" date="2019-09" db="EMBL/GenBank/DDBJ databases">
        <title>Whole genome shotgun sequencing (WGS) of Ellagibacter isourolithinifaciens DSM 104140(T) and Adlercreutzia muris DSM 29508(T).</title>
        <authorList>
            <person name="Stoll D.A."/>
            <person name="Danylec N."/>
            <person name="Huch M."/>
        </authorList>
    </citation>
    <scope>NUCLEOTIDE SEQUENCE [LARGE SCALE GENOMIC DNA]</scope>
    <source>
        <strain evidence="7 8">DSM 104140</strain>
    </source>
</reference>
<dbReference type="Gene3D" id="3.30.70.20">
    <property type="match status" value="2"/>
</dbReference>
<dbReference type="AlphaFoldDB" id="A0A6N6NRP3"/>
<feature type="domain" description="4Fe-4S ferredoxin-type" evidence="6">
    <location>
        <begin position="137"/>
        <end position="171"/>
    </location>
</feature>
<keyword evidence="3" id="KW-0479">Metal-binding</keyword>
<dbReference type="PROSITE" id="PS51318">
    <property type="entry name" value="TAT"/>
    <property type="match status" value="1"/>
</dbReference>
<sequence length="224" mass="23390">MRSLRALLRSLLTKDGLDRMGKPITRRAFLAGGGAFASMLALGGVAHAAGTGTGELLRPPGAQDASRFTALCLKCNRCESVCPQGCLRTGLLEDGLLSWRTPIMDFHRGACDFCGKCEDVCPTGAILGARDESQVIGFAEVNRERCIAWVQGGCRVCVDACPYGAISIDGSSRPVVDEAKCNGCGACEYACPSNSYLTFAGGTERGINVRVALSAGSSKGGDAR</sequence>
<keyword evidence="2" id="KW-0004">4Fe-4S</keyword>
<dbReference type="PANTHER" id="PTHR24960:SF79">
    <property type="entry name" value="PHOTOSYSTEM I IRON-SULFUR CENTER"/>
    <property type="match status" value="1"/>
</dbReference>
<keyword evidence="8" id="KW-1185">Reference proteome</keyword>
<organism evidence="7 8">
    <name type="scientific">Ellagibacter isourolithinifaciens</name>
    <dbReference type="NCBI Taxonomy" id="2137581"/>
    <lineage>
        <taxon>Bacteria</taxon>
        <taxon>Bacillati</taxon>
        <taxon>Actinomycetota</taxon>
        <taxon>Coriobacteriia</taxon>
        <taxon>Eggerthellales</taxon>
        <taxon>Eggerthellaceae</taxon>
        <taxon>Ellagibacter</taxon>
    </lineage>
</organism>
<keyword evidence="4" id="KW-0408">Iron</keyword>
<evidence type="ECO:0000256" key="3">
    <source>
        <dbReference type="ARBA" id="ARBA00022723"/>
    </source>
</evidence>
<evidence type="ECO:0000256" key="5">
    <source>
        <dbReference type="ARBA" id="ARBA00023014"/>
    </source>
</evidence>
<dbReference type="SUPFAM" id="SSF54862">
    <property type="entry name" value="4Fe-4S ferredoxins"/>
    <property type="match status" value="1"/>
</dbReference>
<evidence type="ECO:0000259" key="6">
    <source>
        <dbReference type="PROSITE" id="PS51379"/>
    </source>
</evidence>
<dbReference type="PROSITE" id="PS00198">
    <property type="entry name" value="4FE4S_FER_1"/>
    <property type="match status" value="2"/>
</dbReference>